<keyword evidence="4" id="KW-1185">Reference proteome</keyword>
<dbReference type="GO" id="GO:0008270">
    <property type="term" value="F:zinc ion binding"/>
    <property type="evidence" value="ECO:0007669"/>
    <property type="project" value="UniProtKB-KW"/>
</dbReference>
<dbReference type="AlphaFoldDB" id="A0A0P9EXC6"/>
<evidence type="ECO:0000313" key="3">
    <source>
        <dbReference type="EMBL" id="KPV71795.1"/>
    </source>
</evidence>
<dbReference type="GO" id="GO:0097196">
    <property type="term" value="C:Shu complex"/>
    <property type="evidence" value="ECO:0007669"/>
    <property type="project" value="TreeGrafter"/>
</dbReference>
<dbReference type="GeneID" id="28975442"/>
<protein>
    <recommendedName>
        <fullName evidence="2">SWIM-type domain-containing protein</fullName>
    </recommendedName>
</protein>
<keyword evidence="1" id="KW-0479">Metal-binding</keyword>
<dbReference type="PANTHER" id="PTHR28498:SF1">
    <property type="entry name" value="ZINC FINGER SWIM DOMAIN-CONTAINING PROTEIN 7"/>
    <property type="match status" value="1"/>
</dbReference>
<dbReference type="EMBL" id="KQ474091">
    <property type="protein sequence ID" value="KPV71795.1"/>
    <property type="molecule type" value="Genomic_DNA"/>
</dbReference>
<dbReference type="GO" id="GO:0000724">
    <property type="term" value="P:double-strand break repair via homologous recombination"/>
    <property type="evidence" value="ECO:0007669"/>
    <property type="project" value="TreeGrafter"/>
</dbReference>
<proteinExistence type="predicted"/>
<evidence type="ECO:0000256" key="1">
    <source>
        <dbReference type="PROSITE-ProRule" id="PRU00325"/>
    </source>
</evidence>
<reference evidence="3 4" key="1">
    <citation type="journal article" date="2015" name="Front. Microbiol.">
        <title>Genome sequence of the plant growth promoting endophytic yeast Rhodotorula graminis WP1.</title>
        <authorList>
            <person name="Firrincieli A."/>
            <person name="Otillar R."/>
            <person name="Salamov A."/>
            <person name="Schmutz J."/>
            <person name="Khan Z."/>
            <person name="Redman R.S."/>
            <person name="Fleck N.D."/>
            <person name="Lindquist E."/>
            <person name="Grigoriev I.V."/>
            <person name="Doty S.L."/>
        </authorList>
    </citation>
    <scope>NUCLEOTIDE SEQUENCE [LARGE SCALE GENOMIC DNA]</scope>
    <source>
        <strain evidence="3 4">WP1</strain>
    </source>
</reference>
<evidence type="ECO:0000313" key="4">
    <source>
        <dbReference type="Proteomes" id="UP000053890"/>
    </source>
</evidence>
<dbReference type="OrthoDB" id="337581at2759"/>
<keyword evidence="1" id="KW-0862">Zinc</keyword>
<dbReference type="PANTHER" id="PTHR28498">
    <property type="entry name" value="ZINC FINGER SWIM DOMAIN-CONTAINING PROTEIN 7"/>
    <property type="match status" value="1"/>
</dbReference>
<dbReference type="OMA" id="CHRNSAL"/>
<dbReference type="InterPro" id="IPR007527">
    <property type="entry name" value="Znf_SWIM"/>
</dbReference>
<sequence length="163" mass="16460">MATTSAHAHLLDGALAALGPPPPPLLDSTHLSTLALIVGPTMLLDALDLVDKRSVARIHTPSGATLYQVAASSHSAAPGGSYTLYLDVPRGGYCPCPFFSSAVLAPAPTALICKHLLACRIADRLDAWHDKRVGLKWVAGFATRFGAAVPAGGTAAAAGGGGG</sequence>
<gene>
    <name evidence="3" type="ORF">RHOBADRAFT_47499</name>
</gene>
<dbReference type="Proteomes" id="UP000053890">
    <property type="component" value="Unassembled WGS sequence"/>
</dbReference>
<name>A0A0P9EXC6_RHOGW</name>
<dbReference type="RefSeq" id="XP_018267844.1">
    <property type="nucleotide sequence ID" value="XM_018414994.1"/>
</dbReference>
<accession>A0A0P9EXC6</accession>
<feature type="domain" description="SWIM-type" evidence="2">
    <location>
        <begin position="82"/>
        <end position="124"/>
    </location>
</feature>
<evidence type="ECO:0000259" key="2">
    <source>
        <dbReference type="PROSITE" id="PS50966"/>
    </source>
</evidence>
<keyword evidence="1" id="KW-0863">Zinc-finger</keyword>
<organism evidence="3 4">
    <name type="scientific">Rhodotorula graminis (strain WP1)</name>
    <dbReference type="NCBI Taxonomy" id="578459"/>
    <lineage>
        <taxon>Eukaryota</taxon>
        <taxon>Fungi</taxon>
        <taxon>Dikarya</taxon>
        <taxon>Basidiomycota</taxon>
        <taxon>Pucciniomycotina</taxon>
        <taxon>Microbotryomycetes</taxon>
        <taxon>Sporidiobolales</taxon>
        <taxon>Sporidiobolaceae</taxon>
        <taxon>Rhodotorula</taxon>
    </lineage>
</organism>
<dbReference type="PROSITE" id="PS50966">
    <property type="entry name" value="ZF_SWIM"/>
    <property type="match status" value="1"/>
</dbReference>